<evidence type="ECO:0000256" key="5">
    <source>
        <dbReference type="ARBA" id="ARBA00022679"/>
    </source>
</evidence>
<reference evidence="15 16" key="1">
    <citation type="submission" date="2016-07" db="EMBL/GenBank/DDBJ databases">
        <title>Draft genome of the white-rot fungus Obba rivulosa 3A-2.</title>
        <authorList>
            <consortium name="DOE Joint Genome Institute"/>
            <person name="Miettinen O."/>
            <person name="Riley R."/>
            <person name="Acob R."/>
            <person name="Barry K."/>
            <person name="Cullen D."/>
            <person name="De Vries R."/>
            <person name="Hainaut M."/>
            <person name="Hatakka A."/>
            <person name="Henrissat B."/>
            <person name="Hilden K."/>
            <person name="Kuo R."/>
            <person name="Labutti K."/>
            <person name="Lipzen A."/>
            <person name="Makela M.R."/>
            <person name="Sandor L."/>
            <person name="Spatafora J.W."/>
            <person name="Grigoriev I.V."/>
            <person name="Hibbett D.S."/>
        </authorList>
    </citation>
    <scope>NUCLEOTIDE SEQUENCE [LARGE SCALE GENOMIC DNA]</scope>
    <source>
        <strain evidence="15 16">3A-2</strain>
    </source>
</reference>
<evidence type="ECO:0000313" key="16">
    <source>
        <dbReference type="Proteomes" id="UP000250043"/>
    </source>
</evidence>
<dbReference type="Pfam" id="PF08407">
    <property type="entry name" value="Chitin_synth_1N"/>
    <property type="match status" value="1"/>
</dbReference>
<comment type="similarity">
    <text evidence="12">Belongs to the chitin synthase family.</text>
</comment>
<keyword evidence="6 12" id="KW-0812">Transmembrane</keyword>
<evidence type="ECO:0000256" key="4">
    <source>
        <dbReference type="ARBA" id="ARBA00022676"/>
    </source>
</evidence>
<evidence type="ECO:0000256" key="10">
    <source>
        <dbReference type="ARBA" id="ARBA00024009"/>
    </source>
</evidence>
<dbReference type="OrthoDB" id="26569at2759"/>
<keyword evidence="8 12" id="KW-0472">Membrane</keyword>
<protein>
    <recommendedName>
        <fullName evidence="2 12">Chitin synthase</fullName>
        <ecNumber evidence="2 12">2.4.1.16</ecNumber>
    </recommendedName>
</protein>
<dbReference type="GO" id="GO:0030428">
    <property type="term" value="C:cell septum"/>
    <property type="evidence" value="ECO:0007669"/>
    <property type="project" value="TreeGrafter"/>
</dbReference>
<dbReference type="EMBL" id="KV722495">
    <property type="protein sequence ID" value="OCH87189.1"/>
    <property type="molecule type" value="Genomic_DNA"/>
</dbReference>
<comment type="catalytic activity">
    <reaction evidence="11 12">
        <text>[(1-&gt;4)-N-acetyl-beta-D-glucosaminyl](n) + UDP-N-acetyl-alpha-D-glucosamine = [(1-&gt;4)-N-acetyl-beta-D-glucosaminyl](n+1) + UDP + H(+)</text>
        <dbReference type="Rhea" id="RHEA:16637"/>
        <dbReference type="Rhea" id="RHEA-COMP:9593"/>
        <dbReference type="Rhea" id="RHEA-COMP:9595"/>
        <dbReference type="ChEBI" id="CHEBI:15378"/>
        <dbReference type="ChEBI" id="CHEBI:17029"/>
        <dbReference type="ChEBI" id="CHEBI:57705"/>
        <dbReference type="ChEBI" id="CHEBI:58223"/>
        <dbReference type="EC" id="2.4.1.16"/>
    </reaction>
</comment>
<feature type="transmembrane region" description="Helical" evidence="12">
    <location>
        <begin position="493"/>
        <end position="521"/>
    </location>
</feature>
<evidence type="ECO:0000256" key="9">
    <source>
        <dbReference type="ARBA" id="ARBA00023316"/>
    </source>
</evidence>
<dbReference type="GO" id="GO:0004100">
    <property type="term" value="F:chitin synthase activity"/>
    <property type="evidence" value="ECO:0007669"/>
    <property type="project" value="UniProtKB-UniRule"/>
</dbReference>
<sequence>MSHKGAHSCARLDEHGNFVFDRKIPAKLREKCPQIMVMPQIAENEFTHVRYSAATCEPDQFEAKGFTLRQKLPAYARPTKLFIVVTMFNENDVLFCRTMYGVMKNIAHLCDKKVLGWEEVVVCIVADGRQKINLRTLDYITTLGAYQRGVAKNAVNEEPVTAHIFEYTTQMAVDAPPEARGFTDASVPVQIIFCLKEKNQKKLNSHRWFFEAFGPVLQPEVCILLDVGTMPGPTAFYHIWRAFNSNPRLGGACGEIVALKGRHWLNLLNPLVGAQNFEYKMSNILDKSLESIFGYISVLPGAFSAYRYSALQNDSNGKGPLEKYFLAEKPQQSIFMANMYLAEDRILCWELVSKRSENWVLHYVKSAYAITDVPDTVPELISQRRRWLNGSLFAAVHSIFNFYYIWRSSHSLLRKLWIHIEMIYQFFNLIFAWFALGNYFIAYKILTEALEDPSFHLGNAIHIVNIVIEYLYVGLLILSFLLALGNKPQGSKWFYTIAIVGFAMITAYMTFASVFLIIRGVENALHSARPLKPSDLFVNPLFRNIVVSIFATLGLYVMASLIQLDAWHLVTSFLQYTFMAPSYINVLNVYAFANVHDVSWGTKGDTNVSTDLGVIEAKEKTTIQVPMPTEQSLDAAYQEAWKVRGPRPPEDKPQPDEQAQREASDRNFRTKYVLLAWALSNALLAAVVVTASEKAANSSAEKSVNGYLAFLLFSIAGLAAFRFLGTVTYMVIRLFAKE</sequence>
<keyword evidence="5 12" id="KW-0808">Transferase</keyword>
<evidence type="ECO:0000256" key="2">
    <source>
        <dbReference type="ARBA" id="ARBA00012543"/>
    </source>
</evidence>
<gene>
    <name evidence="15" type="ORF">OBBRIDRAFT_736600</name>
</gene>
<dbReference type="GO" id="GO:0005886">
    <property type="term" value="C:plasma membrane"/>
    <property type="evidence" value="ECO:0007669"/>
    <property type="project" value="UniProtKB-SubCell"/>
</dbReference>
<feature type="compositionally biased region" description="Basic and acidic residues" evidence="13">
    <location>
        <begin position="647"/>
        <end position="664"/>
    </location>
</feature>
<dbReference type="InterPro" id="IPR004835">
    <property type="entry name" value="Chitin_synth"/>
</dbReference>
<organism evidence="15 16">
    <name type="scientific">Obba rivulosa</name>
    <dbReference type="NCBI Taxonomy" id="1052685"/>
    <lineage>
        <taxon>Eukaryota</taxon>
        <taxon>Fungi</taxon>
        <taxon>Dikarya</taxon>
        <taxon>Basidiomycota</taxon>
        <taxon>Agaricomycotina</taxon>
        <taxon>Agaricomycetes</taxon>
        <taxon>Polyporales</taxon>
        <taxon>Gelatoporiaceae</taxon>
        <taxon>Obba</taxon>
    </lineage>
</organism>
<evidence type="ECO:0000256" key="6">
    <source>
        <dbReference type="ARBA" id="ARBA00022692"/>
    </source>
</evidence>
<dbReference type="EC" id="2.4.1.16" evidence="2 12"/>
<comment type="function">
    <text evidence="10 12">Polymerizes chitin, a structural polymer of the cell wall and septum, by transferring the sugar moiety of UDP-GlcNAc to the non-reducing end of the growing chitin polymer.</text>
</comment>
<keyword evidence="7 12" id="KW-1133">Transmembrane helix</keyword>
<dbReference type="PANTHER" id="PTHR22914:SF9">
    <property type="entry name" value="CHITIN SYNTHASE 1"/>
    <property type="match status" value="1"/>
</dbReference>
<name>A0A8E2DIT8_9APHY</name>
<evidence type="ECO:0000256" key="8">
    <source>
        <dbReference type="ARBA" id="ARBA00023136"/>
    </source>
</evidence>
<feature type="transmembrane region" description="Helical" evidence="12">
    <location>
        <begin position="672"/>
        <end position="692"/>
    </location>
</feature>
<dbReference type="InterPro" id="IPR013616">
    <property type="entry name" value="Chitin_synth_N"/>
</dbReference>
<feature type="transmembrane region" description="Helical" evidence="12">
    <location>
        <begin position="707"/>
        <end position="732"/>
    </location>
</feature>
<comment type="subcellular location">
    <subcellularLocation>
        <location evidence="1 12">Cell membrane</location>
        <topology evidence="1 12">Multi-pass membrane protein</topology>
    </subcellularLocation>
</comment>
<feature type="transmembrane region" description="Helical" evidence="12">
    <location>
        <begin position="387"/>
        <end position="406"/>
    </location>
</feature>
<dbReference type="Proteomes" id="UP000250043">
    <property type="component" value="Unassembled WGS sequence"/>
</dbReference>
<evidence type="ECO:0000256" key="1">
    <source>
        <dbReference type="ARBA" id="ARBA00004651"/>
    </source>
</evidence>
<evidence type="ECO:0000256" key="7">
    <source>
        <dbReference type="ARBA" id="ARBA00022989"/>
    </source>
</evidence>
<dbReference type="AlphaFoldDB" id="A0A8E2DIT8"/>
<evidence type="ECO:0000256" key="3">
    <source>
        <dbReference type="ARBA" id="ARBA00022475"/>
    </source>
</evidence>
<keyword evidence="9 12" id="KW-0961">Cell wall biogenesis/degradation</keyword>
<feature type="transmembrane region" description="Helical" evidence="12">
    <location>
        <begin position="463"/>
        <end position="484"/>
    </location>
</feature>
<proteinExistence type="inferred from homology"/>
<dbReference type="PANTHER" id="PTHR22914">
    <property type="entry name" value="CHITIN SYNTHASE"/>
    <property type="match status" value="1"/>
</dbReference>
<dbReference type="GO" id="GO:0006031">
    <property type="term" value="P:chitin biosynthetic process"/>
    <property type="evidence" value="ECO:0007669"/>
    <property type="project" value="UniProtKB-UniRule"/>
</dbReference>
<evidence type="ECO:0000256" key="11">
    <source>
        <dbReference type="ARBA" id="ARBA00048014"/>
    </source>
</evidence>
<dbReference type="GO" id="GO:0071555">
    <property type="term" value="P:cell wall organization"/>
    <property type="evidence" value="ECO:0007669"/>
    <property type="project" value="UniProtKB-KW"/>
</dbReference>
<feature type="domain" description="Chitin synthase N-terminal" evidence="14">
    <location>
        <begin position="15"/>
        <end position="79"/>
    </location>
</feature>
<accession>A0A8E2DIT8</accession>
<dbReference type="CDD" id="cd04190">
    <property type="entry name" value="Chitin_synth_C"/>
    <property type="match status" value="1"/>
</dbReference>
<dbReference type="InterPro" id="IPR029044">
    <property type="entry name" value="Nucleotide-diphossugar_trans"/>
</dbReference>
<feature type="region of interest" description="Disordered" evidence="13">
    <location>
        <begin position="644"/>
        <end position="664"/>
    </location>
</feature>
<evidence type="ECO:0000313" key="15">
    <source>
        <dbReference type="EMBL" id="OCH87189.1"/>
    </source>
</evidence>
<evidence type="ECO:0000256" key="13">
    <source>
        <dbReference type="SAM" id="MobiDB-lite"/>
    </source>
</evidence>
<feature type="transmembrane region" description="Helical" evidence="12">
    <location>
        <begin position="426"/>
        <end position="443"/>
    </location>
</feature>
<evidence type="ECO:0000259" key="14">
    <source>
        <dbReference type="Pfam" id="PF08407"/>
    </source>
</evidence>
<evidence type="ECO:0000256" key="12">
    <source>
        <dbReference type="RuleBase" id="RU366040"/>
    </source>
</evidence>
<feature type="transmembrane region" description="Helical" evidence="12">
    <location>
        <begin position="541"/>
        <end position="562"/>
    </location>
</feature>
<dbReference type="Pfam" id="PF01644">
    <property type="entry name" value="Chitin_synth_1"/>
    <property type="match status" value="1"/>
</dbReference>
<keyword evidence="16" id="KW-1185">Reference proteome</keyword>
<keyword evidence="3 12" id="KW-1003">Cell membrane</keyword>
<keyword evidence="4 12" id="KW-0328">Glycosyltransferase</keyword>
<dbReference type="SUPFAM" id="SSF53448">
    <property type="entry name" value="Nucleotide-diphospho-sugar transferases"/>
    <property type="match status" value="1"/>
</dbReference>